<keyword evidence="1" id="KW-0042">Antenna complex</keyword>
<dbReference type="InterPro" id="IPR016024">
    <property type="entry name" value="ARM-type_fold"/>
</dbReference>
<name>B0C5Y2_ACAM1</name>
<dbReference type="InterPro" id="IPR011989">
    <property type="entry name" value="ARM-like"/>
</dbReference>
<evidence type="ECO:0000259" key="4">
    <source>
        <dbReference type="Pfam" id="PF18991"/>
    </source>
</evidence>
<dbReference type="Gene3D" id="1.25.10.10">
    <property type="entry name" value="Leucine-rich Repeat Variant"/>
    <property type="match status" value="1"/>
</dbReference>
<gene>
    <name evidence="6" type="ordered locus">AM1_5028</name>
</gene>
<accession>B0C5Y2</accession>
<evidence type="ECO:0000259" key="3">
    <source>
        <dbReference type="Pfam" id="PF13569"/>
    </source>
</evidence>
<feature type="domain" description="DUF7737" evidence="5">
    <location>
        <begin position="1538"/>
        <end position="1639"/>
    </location>
</feature>
<evidence type="ECO:0000313" key="6">
    <source>
        <dbReference type="EMBL" id="ABW29994.1"/>
    </source>
</evidence>
<organism evidence="6 7">
    <name type="scientific">Acaryochloris marina (strain MBIC 11017)</name>
    <dbReference type="NCBI Taxonomy" id="329726"/>
    <lineage>
        <taxon>Bacteria</taxon>
        <taxon>Bacillati</taxon>
        <taxon>Cyanobacteriota</taxon>
        <taxon>Cyanophyceae</taxon>
        <taxon>Acaryochloridales</taxon>
        <taxon>Acaryochloridaceae</taxon>
        <taxon>Acaryochloris</taxon>
    </lineage>
</organism>
<proteinExistence type="predicted"/>
<keyword evidence="2" id="KW-0605">Phycobilisome</keyword>
<dbReference type="InterPro" id="IPR025406">
    <property type="entry name" value="DUF4132"/>
</dbReference>
<dbReference type="Pfam" id="PF18991">
    <property type="entry name" value="DUF5724"/>
    <property type="match status" value="1"/>
</dbReference>
<dbReference type="GO" id="GO:0030089">
    <property type="term" value="C:phycobilisome"/>
    <property type="evidence" value="ECO:0007669"/>
    <property type="project" value="UniProtKB-KW"/>
</dbReference>
<feature type="domain" description="DUF5724" evidence="4">
    <location>
        <begin position="63"/>
        <end position="1232"/>
    </location>
</feature>
<reference evidence="6 7" key="1">
    <citation type="journal article" date="2008" name="Proc. Natl. Acad. Sci. U.S.A.">
        <title>Niche adaptation and genome expansion in the chlorophyll d-producing cyanobacterium Acaryochloris marina.</title>
        <authorList>
            <person name="Swingley W.D."/>
            <person name="Chen M."/>
            <person name="Cheung P.C."/>
            <person name="Conrad A.L."/>
            <person name="Dejesa L.C."/>
            <person name="Hao J."/>
            <person name="Honchak B.M."/>
            <person name="Karbach L.E."/>
            <person name="Kurdoglu A."/>
            <person name="Lahiri S."/>
            <person name="Mastrian S.D."/>
            <person name="Miyashita H."/>
            <person name="Page L."/>
            <person name="Ramakrishna P."/>
            <person name="Satoh S."/>
            <person name="Sattley W.M."/>
            <person name="Shimada Y."/>
            <person name="Taylor H.L."/>
            <person name="Tomo T."/>
            <person name="Tsuchiya T."/>
            <person name="Wang Z.T."/>
            <person name="Raymond J."/>
            <person name="Mimuro M."/>
            <person name="Blankenship R.E."/>
            <person name="Touchman J.W."/>
        </authorList>
    </citation>
    <scope>NUCLEOTIDE SEQUENCE [LARGE SCALE GENOMIC DNA]</scope>
    <source>
        <strain evidence="7">MBIC 11017</strain>
    </source>
</reference>
<dbReference type="Pfam" id="PF13569">
    <property type="entry name" value="DUF4132"/>
    <property type="match status" value="1"/>
</dbReference>
<dbReference type="InterPro" id="IPR056639">
    <property type="entry name" value="DUF7737"/>
</dbReference>
<evidence type="ECO:0000256" key="1">
    <source>
        <dbReference type="ARBA" id="ARBA00022549"/>
    </source>
</evidence>
<dbReference type="HOGENOM" id="CLU_003298_1_0_3"/>
<dbReference type="InterPro" id="IPR043782">
    <property type="entry name" value="DUF5724"/>
</dbReference>
<feature type="domain" description="DUF4132" evidence="3">
    <location>
        <begin position="1272"/>
        <end position="1448"/>
    </location>
</feature>
<dbReference type="STRING" id="329726.AM1_5028"/>
<dbReference type="eggNOG" id="COG1413">
    <property type="taxonomic scope" value="Bacteria"/>
</dbReference>
<dbReference type="KEGG" id="amr:AM1_5028"/>
<sequence length="1640" mass="187157">MLNRELAQESLKKFRVEEWSDRRATELAALPDHLNHIGRRMLRLDDSLYEWDHPYNREPYWQPCQDAIELSESERSQLFEVLFPQISDYVLLAYDLITTLPYQVGYSRRAFRSDHPEHHEFARRNFIQSLLGIVRGYEQPLDWYAAWAPYLGYSADLLGRLFAAAINQGDALGDQIFETLCDSARGDHEIGAMGRHVTRALLVANRPEGWELIENLLVAAQRQEGLRQTILETIDEAHPQAFQRIVRVILEHNLVRFSATIRAVDVWFGLGWEVEHQRRVQESLELLLQVLEHPNQRTAFLQNDDPNRVYLALWSLAFENVDLAIPPAVELLKTGTVEQRFVAAYLLRQLDTSQAREALIPSLADNDIRVAVQAYLSLGCRAGFEALETFINRFSAKETSIEPLVWSWMNYTITLQSVADNLVRSLGDRPVEQLMPYRTMMGEWGRIEVGKQLIKQTWDDQTREVVFELIRDRSSYVREQIMSALNAHRYCPTAPEAQTLESMLYRKAADLRRGVLSLLLKQEDDAVIESAQRLLSQSKAPQRKAGLELLVQLQQTDRGQVKPVAEAYASQRPKRTASEQELLDQLLADQQDIPTLDDALGLAPWELRSHPQCPKQPKHPIPLVSEAAQEILASLHALIDEHRTEEVVLNSDYPQEQLLGNLYWLPTPDFKLSQEENLKRLPLAEVWQTWLMNRPKALRDPDGLEIIRAIAACHGANSQPFHYEFGMDRGRNQPPKWQLELFEQWFSPVELTSPLIPGLLSWLIYLEPPQNLIDALLNAAQYTLAIIHQHTASKRKEWRHSRLLVWLNLARSHFRDHPTEWSVEQFRHLWQLLRWIDEPSDKSVPYWRVKSGETRYSYDRFETVQEGFIQRHRPELQEITLAYGAEAATDADFCDYLIGARPMSSRFNELRELTQRKPHPCIQANPKIGQIVNQCCDRILEVELTRGELPTAATEVAKNLSSIEGIATVVNLLQKLDNEKFIRGWVSDSKSRTAVLSHLCRVSFPGEDETPQDFAKIVKAAAIPTQQLVELAMYAPQWVNYIEHALRWKGFAEAVWWFHAHTKDEAWQVDADIRNLWAAQIAERTPLSSQDLLDGAVDVAWFQRIRKGMKSDRWTALNEAAKYTSGGGGHKRAQLFAEAMTGVTDRAGLIKRLQTKRHQDSVRALGLLPLARGKKRDADLLERYQIIQEFLRESRKFGSQRQASEKLAARISMDNLARTAGYPDPQRLEWAMEGMAIQDLATGAVSVEIDPVTVSLTITPDGKPQISVLKNGKSLKSVPAKLRKNPEIKALQQRKKEITQQASRITQSLEQSMCRGDQFTGTELKQLLAHPLLKPVLQRLVFIESDTGVAGLPQVDGLFNHDGQTVAITASMQLRIAHSVDLAERDDWHLWQQYCFQSELVQPFKQIFRELYVLTTAEQQGRGSGSCRYAGHQVNPRQSLALLGKRGWVAHPDEGIRRTFHDQQIVVWLEFEEGWYTPTEVEGFTLDQICFCDRTTYKPLELSAVPSRLFSEVMRDLDLVVSVAHQGGVDPEASASTVEMRASLLQETSRLLQLNNIQLQNSHALIEGKMGSYSVHLGSAMVHRQPGGAICVVPVHSQHRGRLFLPFADNDPKTAEVISKAIMLAKDHEIKDPTILEQIL</sequence>
<protein>
    <recommendedName>
        <fullName evidence="8">DUF4132 domain-containing protein</fullName>
    </recommendedName>
</protein>
<dbReference type="Pfam" id="PF24879">
    <property type="entry name" value="DUF7737"/>
    <property type="match status" value="1"/>
</dbReference>
<dbReference type="Proteomes" id="UP000000268">
    <property type="component" value="Chromosome"/>
</dbReference>
<keyword evidence="7" id="KW-1185">Reference proteome</keyword>
<dbReference type="RefSeq" id="WP_012165265.1">
    <property type="nucleotide sequence ID" value="NC_009925.1"/>
</dbReference>
<evidence type="ECO:0008006" key="8">
    <source>
        <dbReference type="Google" id="ProtNLM"/>
    </source>
</evidence>
<evidence type="ECO:0000256" key="2">
    <source>
        <dbReference type="ARBA" id="ARBA00022738"/>
    </source>
</evidence>
<dbReference type="EMBL" id="CP000828">
    <property type="protein sequence ID" value="ABW29994.1"/>
    <property type="molecule type" value="Genomic_DNA"/>
</dbReference>
<dbReference type="OrthoDB" id="9763697at2"/>
<evidence type="ECO:0000313" key="7">
    <source>
        <dbReference type="Proteomes" id="UP000000268"/>
    </source>
</evidence>
<dbReference type="SUPFAM" id="SSF48371">
    <property type="entry name" value="ARM repeat"/>
    <property type="match status" value="1"/>
</dbReference>
<evidence type="ECO:0000259" key="5">
    <source>
        <dbReference type="Pfam" id="PF24879"/>
    </source>
</evidence>